<dbReference type="PIRSF" id="PIRSF006806">
    <property type="entry name" value="FTHF_cligase"/>
    <property type="match status" value="1"/>
</dbReference>
<dbReference type="EMBL" id="SPNW01000004">
    <property type="protein sequence ID" value="TIA92904.1"/>
    <property type="molecule type" value="Genomic_DNA"/>
</dbReference>
<evidence type="ECO:0000256" key="2">
    <source>
        <dbReference type="ARBA" id="ARBA00022741"/>
    </source>
</evidence>
<keyword evidence="8" id="KW-1185">Reference proteome</keyword>
<keyword evidence="2 6" id="KW-0547">Nucleotide-binding</keyword>
<dbReference type="InterPro" id="IPR002698">
    <property type="entry name" value="FTHF_cligase"/>
</dbReference>
<evidence type="ECO:0000256" key="4">
    <source>
        <dbReference type="ARBA" id="ARBA00036539"/>
    </source>
</evidence>
<feature type="binding site" evidence="6">
    <location>
        <position position="66"/>
    </location>
    <ligand>
        <name>substrate</name>
    </ligand>
</feature>
<proteinExistence type="inferred from homology"/>
<feature type="binding site" evidence="6">
    <location>
        <begin position="14"/>
        <end position="18"/>
    </location>
    <ligand>
        <name>ATP</name>
        <dbReference type="ChEBI" id="CHEBI:30616"/>
    </ligand>
</feature>
<dbReference type="InterPro" id="IPR024185">
    <property type="entry name" value="FTHF_cligase-like_sf"/>
</dbReference>
<accession>A0A4T0FYJ4</accession>
<feature type="binding site" evidence="6">
    <location>
        <position position="60"/>
    </location>
    <ligand>
        <name>substrate</name>
    </ligand>
</feature>
<keyword evidence="3 6" id="KW-0067">ATP-binding</keyword>
<dbReference type="SUPFAM" id="SSF100950">
    <property type="entry name" value="NagB/RpiA/CoA transferase-like"/>
    <property type="match status" value="1"/>
</dbReference>
<sequence>MSVSSTAQSLKALKRELRRGVMDKLGKLSQDVIMQQSTTVKNHICSSEVYNKSNRISLYLSMQHAELNTDELARQIIKDGRRISKGLNTHSLTLLQGKKLFVPFIHQNEVPTMTMLNIKSLEQLRALKRNKWGIPEVEQGDYAQYEQALANECPGLDLILTPAVAFDKSFNRLGHGKGFYDRYIKAASAHAEVYAMHPPTVIGLALKEQILDTDRVPTGPLDEVMDAIVTSDGFEWCREG</sequence>
<name>A0A4T0FYJ4_9BASI</name>
<dbReference type="InterPro" id="IPR037171">
    <property type="entry name" value="NagB/RpiA_transferase-like"/>
</dbReference>
<evidence type="ECO:0000256" key="1">
    <source>
        <dbReference type="ARBA" id="ARBA00010638"/>
    </source>
</evidence>
<dbReference type="PANTHER" id="PTHR23407:SF1">
    <property type="entry name" value="5-FORMYLTETRAHYDROFOLATE CYCLO-LIGASE"/>
    <property type="match status" value="1"/>
</dbReference>
<dbReference type="PANTHER" id="PTHR23407">
    <property type="entry name" value="ATPASE INHIBITOR/5-FORMYLTETRAHYDROFOLATE CYCLO-LIGASE"/>
    <property type="match status" value="1"/>
</dbReference>
<feature type="binding site" evidence="6">
    <location>
        <begin position="172"/>
        <end position="180"/>
    </location>
    <ligand>
        <name>ATP</name>
        <dbReference type="ChEBI" id="CHEBI:30616"/>
    </ligand>
</feature>
<comment type="caution">
    <text evidence="7">The sequence shown here is derived from an EMBL/GenBank/DDBJ whole genome shotgun (WGS) entry which is preliminary data.</text>
</comment>
<evidence type="ECO:0000313" key="7">
    <source>
        <dbReference type="EMBL" id="TIA92904.1"/>
    </source>
</evidence>
<dbReference type="GO" id="GO:0035999">
    <property type="term" value="P:tetrahydrofolate interconversion"/>
    <property type="evidence" value="ECO:0007669"/>
    <property type="project" value="TreeGrafter"/>
</dbReference>
<dbReference type="EC" id="6.3.3.2" evidence="5"/>
<dbReference type="Proteomes" id="UP000310189">
    <property type="component" value="Unassembled WGS sequence"/>
</dbReference>
<evidence type="ECO:0000313" key="8">
    <source>
        <dbReference type="Proteomes" id="UP000310189"/>
    </source>
</evidence>
<comment type="catalytic activity">
    <reaction evidence="4">
        <text>(6S)-5-formyl-5,6,7,8-tetrahydrofolate + ATP = (6R)-5,10-methenyltetrahydrofolate + ADP + phosphate</text>
        <dbReference type="Rhea" id="RHEA:10488"/>
        <dbReference type="ChEBI" id="CHEBI:30616"/>
        <dbReference type="ChEBI" id="CHEBI:43474"/>
        <dbReference type="ChEBI" id="CHEBI:57455"/>
        <dbReference type="ChEBI" id="CHEBI:57457"/>
        <dbReference type="ChEBI" id="CHEBI:456216"/>
        <dbReference type="EC" id="6.3.3.2"/>
    </reaction>
</comment>
<dbReference type="OrthoDB" id="2015992at2759"/>
<dbReference type="GO" id="GO:0030272">
    <property type="term" value="F:5-formyltetrahydrofolate cyclo-ligase activity"/>
    <property type="evidence" value="ECO:0007669"/>
    <property type="project" value="UniProtKB-EC"/>
</dbReference>
<evidence type="ECO:0000256" key="6">
    <source>
        <dbReference type="PIRSR" id="PIRSR006806-1"/>
    </source>
</evidence>
<dbReference type="GO" id="GO:0005739">
    <property type="term" value="C:mitochondrion"/>
    <property type="evidence" value="ECO:0007669"/>
    <property type="project" value="TreeGrafter"/>
</dbReference>
<dbReference type="Pfam" id="PF01812">
    <property type="entry name" value="5-FTHF_cyc-lig"/>
    <property type="match status" value="1"/>
</dbReference>
<dbReference type="AlphaFoldDB" id="A0A4T0FYJ4"/>
<dbReference type="GO" id="GO:0009396">
    <property type="term" value="P:folic acid-containing compound biosynthetic process"/>
    <property type="evidence" value="ECO:0007669"/>
    <property type="project" value="TreeGrafter"/>
</dbReference>
<protein>
    <recommendedName>
        <fullName evidence="5">5-formyltetrahydrofolate cyclo-ligase</fullName>
        <ecNumber evidence="5">6.3.3.2</ecNumber>
    </recommendedName>
</protein>
<comment type="similarity">
    <text evidence="1">Belongs to the 5-formyltetrahydrofolate cyclo-ligase family.</text>
</comment>
<organism evidence="7 8">
    <name type="scientific">Wallemia hederae</name>
    <dbReference type="NCBI Taxonomy" id="1540922"/>
    <lineage>
        <taxon>Eukaryota</taxon>
        <taxon>Fungi</taxon>
        <taxon>Dikarya</taxon>
        <taxon>Basidiomycota</taxon>
        <taxon>Wallemiomycotina</taxon>
        <taxon>Wallemiomycetes</taxon>
        <taxon>Wallemiales</taxon>
        <taxon>Wallemiaceae</taxon>
        <taxon>Wallemia</taxon>
    </lineage>
</organism>
<reference evidence="7 8" key="1">
    <citation type="submission" date="2019-03" db="EMBL/GenBank/DDBJ databases">
        <title>Sequencing 23 genomes of Wallemia ichthyophaga.</title>
        <authorList>
            <person name="Gostincar C."/>
        </authorList>
    </citation>
    <scope>NUCLEOTIDE SEQUENCE [LARGE SCALE GENOMIC DNA]</scope>
    <source>
        <strain evidence="7 8">EXF-5753</strain>
    </source>
</reference>
<dbReference type="GO" id="GO:0005524">
    <property type="term" value="F:ATP binding"/>
    <property type="evidence" value="ECO:0007669"/>
    <property type="project" value="UniProtKB-KW"/>
</dbReference>
<dbReference type="Gene3D" id="3.40.50.10420">
    <property type="entry name" value="NagB/RpiA/CoA transferase-like"/>
    <property type="match status" value="1"/>
</dbReference>
<evidence type="ECO:0000256" key="5">
    <source>
        <dbReference type="ARBA" id="ARBA00038966"/>
    </source>
</evidence>
<evidence type="ECO:0000256" key="3">
    <source>
        <dbReference type="ARBA" id="ARBA00022840"/>
    </source>
</evidence>
<gene>
    <name evidence="7" type="ORF">E3P99_00393</name>
</gene>